<proteinExistence type="predicted"/>
<gene>
    <name evidence="4" type="ORF">Slati_0980200</name>
</gene>
<name>A0AAW2XS69_9LAMI</name>
<evidence type="ECO:0000256" key="1">
    <source>
        <dbReference type="SAM" id="MobiDB-lite"/>
    </source>
</evidence>
<feature type="region of interest" description="Disordered" evidence="1">
    <location>
        <begin position="428"/>
        <end position="459"/>
    </location>
</feature>
<dbReference type="Pfam" id="PF13952">
    <property type="entry name" value="DUF4216"/>
    <property type="match status" value="1"/>
</dbReference>
<protein>
    <recommendedName>
        <fullName evidence="5">DUF4218 domain-containing protein</fullName>
    </recommendedName>
</protein>
<reference evidence="4" key="2">
    <citation type="journal article" date="2024" name="Plant">
        <title>Genomic evolution and insights into agronomic trait innovations of Sesamum species.</title>
        <authorList>
            <person name="Miao H."/>
            <person name="Wang L."/>
            <person name="Qu L."/>
            <person name="Liu H."/>
            <person name="Sun Y."/>
            <person name="Le M."/>
            <person name="Wang Q."/>
            <person name="Wei S."/>
            <person name="Zheng Y."/>
            <person name="Lin W."/>
            <person name="Duan Y."/>
            <person name="Cao H."/>
            <person name="Xiong S."/>
            <person name="Wang X."/>
            <person name="Wei L."/>
            <person name="Li C."/>
            <person name="Ma Q."/>
            <person name="Ju M."/>
            <person name="Zhao R."/>
            <person name="Li G."/>
            <person name="Mu C."/>
            <person name="Tian Q."/>
            <person name="Mei H."/>
            <person name="Zhang T."/>
            <person name="Gao T."/>
            <person name="Zhang H."/>
        </authorList>
    </citation>
    <scope>NUCLEOTIDE SEQUENCE</scope>
    <source>
        <strain evidence="4">KEN1</strain>
    </source>
</reference>
<sequence>MQGRTYRSFVIGRSLRLTKGTFSDGYASNLSRCVDMANLRLHGMKSHDCHVFMQKLIPIAFHEMLPESVWGALTEVSLLFQILCLTKLDVNKVQELEDTVPIIMCNLEKILPHSFFDSMEHLIVHLPYEAFFANETGQEENELTMNDTRIQQSIFNFSGRASGASKKRWLSGSERHIIETYILTNCEVVMPYYESFLNGLYERYNEGDPMIEEVVATQFKDWFKCRVRNELLKLHYWGPSTEVTTFQCYFVNGYSFHPERYSVGKSTFNCGVCVKSSSYTDTDSDFYGILEEVIQLDYPLIPNMQIVLFKCRWVDPVRGMKVHPRYHLVDVNFKKVYQKHEPFILAQQAVQVYYMEYPSMKRNKVNWQAVCKIKARRVIDDFQWTEVAYQEDETVPTPQFLTDKQDYQLHDPTGIQLVFDLHQEGVGTSCNVRTDSEDEPEEESFKEGDYEDEDDNNYD</sequence>
<dbReference type="InterPro" id="IPR025312">
    <property type="entry name" value="DUF4216"/>
</dbReference>
<dbReference type="InterPro" id="IPR025452">
    <property type="entry name" value="DUF4218"/>
</dbReference>
<reference evidence="4" key="1">
    <citation type="submission" date="2020-06" db="EMBL/GenBank/DDBJ databases">
        <authorList>
            <person name="Li T."/>
            <person name="Hu X."/>
            <person name="Zhang T."/>
            <person name="Song X."/>
            <person name="Zhang H."/>
            <person name="Dai N."/>
            <person name="Sheng W."/>
            <person name="Hou X."/>
            <person name="Wei L."/>
        </authorList>
    </citation>
    <scope>NUCLEOTIDE SEQUENCE</scope>
    <source>
        <strain evidence="4">KEN1</strain>
        <tissue evidence="4">Leaf</tissue>
    </source>
</reference>
<dbReference type="Pfam" id="PF13960">
    <property type="entry name" value="DUF4218"/>
    <property type="match status" value="1"/>
</dbReference>
<dbReference type="EMBL" id="JACGWN010000003">
    <property type="protein sequence ID" value="KAL0456410.1"/>
    <property type="molecule type" value="Genomic_DNA"/>
</dbReference>
<feature type="compositionally biased region" description="Acidic residues" evidence="1">
    <location>
        <begin position="449"/>
        <end position="459"/>
    </location>
</feature>
<dbReference type="PANTHER" id="PTHR48258:SF4">
    <property type="entry name" value="DUF4216 DOMAIN-CONTAINING PROTEIN"/>
    <property type="match status" value="1"/>
</dbReference>
<dbReference type="AlphaFoldDB" id="A0AAW2XS69"/>
<feature type="domain" description="DUF4218" evidence="3">
    <location>
        <begin position="84"/>
        <end position="131"/>
    </location>
</feature>
<dbReference type="PANTHER" id="PTHR48258">
    <property type="entry name" value="DUF4218 DOMAIN-CONTAINING PROTEIN-RELATED"/>
    <property type="match status" value="1"/>
</dbReference>
<evidence type="ECO:0000259" key="3">
    <source>
        <dbReference type="Pfam" id="PF13960"/>
    </source>
</evidence>
<feature type="domain" description="DUF4216" evidence="2">
    <location>
        <begin position="294"/>
        <end position="370"/>
    </location>
</feature>
<evidence type="ECO:0000313" key="4">
    <source>
        <dbReference type="EMBL" id="KAL0456410.1"/>
    </source>
</evidence>
<accession>A0AAW2XS69</accession>
<comment type="caution">
    <text evidence="4">The sequence shown here is derived from an EMBL/GenBank/DDBJ whole genome shotgun (WGS) entry which is preliminary data.</text>
</comment>
<organism evidence="4">
    <name type="scientific">Sesamum latifolium</name>
    <dbReference type="NCBI Taxonomy" id="2727402"/>
    <lineage>
        <taxon>Eukaryota</taxon>
        <taxon>Viridiplantae</taxon>
        <taxon>Streptophyta</taxon>
        <taxon>Embryophyta</taxon>
        <taxon>Tracheophyta</taxon>
        <taxon>Spermatophyta</taxon>
        <taxon>Magnoliopsida</taxon>
        <taxon>eudicotyledons</taxon>
        <taxon>Gunneridae</taxon>
        <taxon>Pentapetalae</taxon>
        <taxon>asterids</taxon>
        <taxon>lamiids</taxon>
        <taxon>Lamiales</taxon>
        <taxon>Pedaliaceae</taxon>
        <taxon>Sesamum</taxon>
    </lineage>
</organism>
<evidence type="ECO:0000259" key="2">
    <source>
        <dbReference type="Pfam" id="PF13952"/>
    </source>
</evidence>
<evidence type="ECO:0008006" key="5">
    <source>
        <dbReference type="Google" id="ProtNLM"/>
    </source>
</evidence>